<keyword evidence="2" id="KW-1185">Reference proteome</keyword>
<comment type="caution">
    <text evidence="1">The sequence shown here is derived from an EMBL/GenBank/DDBJ whole genome shotgun (WGS) entry which is preliminary data.</text>
</comment>
<protein>
    <submittedName>
        <fullName evidence="1">Uncharacterized protein</fullName>
    </submittedName>
</protein>
<gene>
    <name evidence="1" type="ORF">R7226_18115</name>
</gene>
<dbReference type="Proteomes" id="UP001284601">
    <property type="component" value="Unassembled WGS sequence"/>
</dbReference>
<evidence type="ECO:0000313" key="1">
    <source>
        <dbReference type="EMBL" id="MDW5596270.1"/>
    </source>
</evidence>
<proteinExistence type="predicted"/>
<evidence type="ECO:0000313" key="2">
    <source>
        <dbReference type="Proteomes" id="UP001284601"/>
    </source>
</evidence>
<dbReference type="RefSeq" id="WP_318598652.1">
    <property type="nucleotide sequence ID" value="NZ_JAWSTH010000051.1"/>
</dbReference>
<reference evidence="2" key="1">
    <citation type="submission" date="2023-07" db="EMBL/GenBank/DDBJ databases">
        <title>Conexibacter stalactiti sp. nov., isolated from stalactites in a lava cave and emended description of the genus Conexibacter.</title>
        <authorList>
            <person name="Lee S.D."/>
        </authorList>
    </citation>
    <scope>NUCLEOTIDE SEQUENCE [LARGE SCALE GENOMIC DNA]</scope>
    <source>
        <strain evidence="2">KCTC 39840</strain>
    </source>
</reference>
<sequence length="82" mass="9000">MAQSARADDFSDDETESITGLAAAEKVVISSTLKSPYAWPNTTVLSGDVVDLVRELVESRTFDDRSQLLEYVPRLLDAPLGR</sequence>
<reference evidence="1 2" key="2">
    <citation type="submission" date="2023-10" db="EMBL/GenBank/DDBJ databases">
        <authorList>
            <person name="Han X.F."/>
        </authorList>
    </citation>
    <scope>NUCLEOTIDE SEQUENCE [LARGE SCALE GENOMIC DNA]</scope>
    <source>
        <strain evidence="1 2">KCTC 39840</strain>
    </source>
</reference>
<name>A0ABU4HUQ2_9ACTN</name>
<accession>A0ABU4HUQ2</accession>
<dbReference type="EMBL" id="JAWSTH010000051">
    <property type="protein sequence ID" value="MDW5596270.1"/>
    <property type="molecule type" value="Genomic_DNA"/>
</dbReference>
<organism evidence="1 2">
    <name type="scientific">Conexibacter stalactiti</name>
    <dbReference type="NCBI Taxonomy" id="1940611"/>
    <lineage>
        <taxon>Bacteria</taxon>
        <taxon>Bacillati</taxon>
        <taxon>Actinomycetota</taxon>
        <taxon>Thermoleophilia</taxon>
        <taxon>Solirubrobacterales</taxon>
        <taxon>Conexibacteraceae</taxon>
        <taxon>Conexibacter</taxon>
    </lineage>
</organism>